<evidence type="ECO:0000313" key="4">
    <source>
        <dbReference type="WBParaSite" id="SMRG1_41210.1"/>
    </source>
</evidence>
<evidence type="ECO:0008006" key="5">
    <source>
        <dbReference type="Google" id="ProtNLM"/>
    </source>
</evidence>
<proteinExistence type="predicted"/>
<evidence type="ECO:0000256" key="2">
    <source>
        <dbReference type="SAM" id="SignalP"/>
    </source>
</evidence>
<dbReference type="SUPFAM" id="SSF57302">
    <property type="entry name" value="Snake toxin-like"/>
    <property type="match status" value="1"/>
</dbReference>
<keyword evidence="1" id="KW-0812">Transmembrane</keyword>
<accession>A0AA84ZQY8</accession>
<evidence type="ECO:0000313" key="3">
    <source>
        <dbReference type="Proteomes" id="UP000050790"/>
    </source>
</evidence>
<protein>
    <recommendedName>
        <fullName evidence="5">UPAR/Ly6 domain-containing protein</fullName>
    </recommendedName>
</protein>
<dbReference type="InterPro" id="IPR045860">
    <property type="entry name" value="Snake_toxin-like_sf"/>
</dbReference>
<name>A0AA84ZQY8_9TREM</name>
<feature type="chain" id="PRO_5041652704" description="UPAR/Ly6 domain-containing protein" evidence="2">
    <location>
        <begin position="29"/>
        <end position="118"/>
    </location>
</feature>
<keyword evidence="1" id="KW-0472">Membrane</keyword>
<keyword evidence="2" id="KW-0732">Signal</keyword>
<reference evidence="4" key="1">
    <citation type="submission" date="2023-11" db="UniProtKB">
        <authorList>
            <consortium name="WormBaseParasite"/>
        </authorList>
    </citation>
    <scope>IDENTIFICATION</scope>
</reference>
<keyword evidence="1" id="KW-1133">Transmembrane helix</keyword>
<dbReference type="WBParaSite" id="SMRG1_41210.1">
    <property type="protein sequence ID" value="SMRG1_41210.1"/>
    <property type="gene ID" value="SMRG1_41210"/>
</dbReference>
<dbReference type="AlphaFoldDB" id="A0AA84ZQY8"/>
<dbReference type="Proteomes" id="UP000050790">
    <property type="component" value="Unassembled WGS sequence"/>
</dbReference>
<feature type="transmembrane region" description="Helical" evidence="1">
    <location>
        <begin position="98"/>
        <end position="115"/>
    </location>
</feature>
<feature type="signal peptide" evidence="2">
    <location>
        <begin position="1"/>
        <end position="28"/>
    </location>
</feature>
<organism evidence="3 4">
    <name type="scientific">Schistosoma margrebowiei</name>
    <dbReference type="NCBI Taxonomy" id="48269"/>
    <lineage>
        <taxon>Eukaryota</taxon>
        <taxon>Metazoa</taxon>
        <taxon>Spiralia</taxon>
        <taxon>Lophotrochozoa</taxon>
        <taxon>Platyhelminthes</taxon>
        <taxon>Trematoda</taxon>
        <taxon>Digenea</taxon>
        <taxon>Strigeidida</taxon>
        <taxon>Schistosomatoidea</taxon>
        <taxon>Schistosomatidae</taxon>
        <taxon>Schistosoma</taxon>
    </lineage>
</organism>
<sequence>MMMYSNIISLQFSIFLLVLCSTIRNVYSITCYVCENCVNVDGNTATQSDCGACIKTGVPKIYVKRQCVTNCSDIATKFPIKDLLSCCTTDLCNDSKQLKPFIIMGLIIYSIWYIFTSI</sequence>
<evidence type="ECO:0000256" key="1">
    <source>
        <dbReference type="SAM" id="Phobius"/>
    </source>
</evidence>